<evidence type="ECO:0000313" key="3">
    <source>
        <dbReference type="Proteomes" id="UP001198962"/>
    </source>
</evidence>
<dbReference type="Gene3D" id="3.30.1370.60">
    <property type="entry name" value="Hypothetical oxidoreductase yiak, domain 2"/>
    <property type="match status" value="1"/>
</dbReference>
<dbReference type="Gene3D" id="1.10.1530.10">
    <property type="match status" value="1"/>
</dbReference>
<name>A0AAE3APS6_9FIRM</name>
<dbReference type="NCBIfam" id="NF009750">
    <property type="entry name" value="PRK13260.1"/>
    <property type="match status" value="1"/>
</dbReference>
<evidence type="ECO:0000256" key="1">
    <source>
        <dbReference type="ARBA" id="ARBA00023002"/>
    </source>
</evidence>
<reference evidence="2" key="1">
    <citation type="submission" date="2021-10" db="EMBL/GenBank/DDBJ databases">
        <title>Anaerobic single-cell dispensing facilitates the cultivation of human gut bacteria.</title>
        <authorList>
            <person name="Afrizal A."/>
        </authorList>
    </citation>
    <scope>NUCLEOTIDE SEQUENCE</scope>
    <source>
        <strain evidence="2">CLA-AA-H274</strain>
    </source>
</reference>
<dbReference type="InterPro" id="IPR036111">
    <property type="entry name" value="Mal/L-sulfo/L-lacto_DH-like_sf"/>
</dbReference>
<keyword evidence="3" id="KW-1185">Reference proteome</keyword>
<dbReference type="EMBL" id="JAJEPU010000002">
    <property type="protein sequence ID" value="MCC2163448.1"/>
    <property type="molecule type" value="Genomic_DNA"/>
</dbReference>
<dbReference type="InterPro" id="IPR043143">
    <property type="entry name" value="Mal/L-sulf/L-lact_DH-like_NADP"/>
</dbReference>
<accession>A0AAE3APS6</accession>
<dbReference type="SUPFAM" id="SSF89733">
    <property type="entry name" value="L-sulfolactate dehydrogenase-like"/>
    <property type="match status" value="1"/>
</dbReference>
<gene>
    <name evidence="2" type="primary">yiaK</name>
    <name evidence="2" type="ORF">LKD32_00890</name>
</gene>
<dbReference type="AlphaFoldDB" id="A0AAE3APS6"/>
<dbReference type="Pfam" id="PF02615">
    <property type="entry name" value="Ldh_2"/>
    <property type="match status" value="1"/>
</dbReference>
<organism evidence="2 3">
    <name type="scientific">Brotaphodocola catenula</name>
    <dbReference type="NCBI Taxonomy" id="2885361"/>
    <lineage>
        <taxon>Bacteria</taxon>
        <taxon>Bacillati</taxon>
        <taxon>Bacillota</taxon>
        <taxon>Clostridia</taxon>
        <taxon>Lachnospirales</taxon>
        <taxon>Lachnospiraceae</taxon>
        <taxon>Brotaphodocola</taxon>
    </lineage>
</organism>
<dbReference type="GO" id="GO:0047559">
    <property type="term" value="F:3-dehydro-L-gulonate 2-dehydrogenase activity"/>
    <property type="evidence" value="ECO:0007669"/>
    <property type="project" value="UniProtKB-EC"/>
</dbReference>
<dbReference type="InterPro" id="IPR043144">
    <property type="entry name" value="Mal/L-sulf/L-lact_DH-like_ah"/>
</dbReference>
<keyword evidence="1 2" id="KW-0560">Oxidoreductase</keyword>
<dbReference type="PANTHER" id="PTHR11091">
    <property type="entry name" value="OXIDOREDUCTASE-RELATED"/>
    <property type="match status" value="1"/>
</dbReference>
<protein>
    <submittedName>
        <fullName evidence="2">3-dehydro-L-gulonate 2-dehydrogenase</fullName>
        <ecNumber evidence="2">1.1.1.130</ecNumber>
    </submittedName>
</protein>
<proteinExistence type="predicted"/>
<dbReference type="EC" id="1.1.1.130" evidence="2"/>
<comment type="caution">
    <text evidence="2">The sequence shown here is derived from an EMBL/GenBank/DDBJ whole genome shotgun (WGS) entry which is preliminary data.</text>
</comment>
<dbReference type="InterPro" id="IPR003767">
    <property type="entry name" value="Malate/L-lactate_DH-like"/>
</dbReference>
<dbReference type="Proteomes" id="UP001198962">
    <property type="component" value="Unassembled WGS sequence"/>
</dbReference>
<evidence type="ECO:0000313" key="2">
    <source>
        <dbReference type="EMBL" id="MCC2163448.1"/>
    </source>
</evidence>
<dbReference type="PANTHER" id="PTHR11091:SF3">
    <property type="entry name" value="2,3-DIKETO-L-GULONATE REDUCTASE"/>
    <property type="match status" value="1"/>
</dbReference>
<sequence length="334" mass="36739">MLRIKYDDMVNEFKRILVSRGFTEKNAVDAATVFAQNSLDGIYSHGINRFPRVVEYLDKGEINPDVVATCEMSMGAIERWEGHRGFGPLNAKQAMDRACELAKQYGIGMVALGNSNHWMRGGSYGWQAANQGCIGICWSNTMPNMPAWGGKDRKIGNNPFILAVPKSNGDHVVVDCAVSQFSYGKIEEARLKGQQLPVPGGYDEEGNLTTDPAAIEKTWRVLPMGYWKGSGISILLDLISTVLTNANSVQKIGTFGDEIGLSQIMIAIDPGKFNDTETTDRIVDELVADIKSSIPIKEGGTVFYPGEIEINTRKDNQENGIPVIEEKWDLITSL</sequence>
<dbReference type="RefSeq" id="WP_177977597.1">
    <property type="nucleotide sequence ID" value="NZ_JAJEPU010000002.1"/>
</dbReference>